<dbReference type="AlphaFoldDB" id="A0A6M3IVC5"/>
<sequence>MDAICILAKTCKKGGYCDHGKPHEPDCTCSDPDFCYDHNPPKRAWCEPNKPIHPTEKSG</sequence>
<protein>
    <submittedName>
        <fullName evidence="1">Uncharacterized protein</fullName>
    </submittedName>
</protein>
<evidence type="ECO:0000313" key="1">
    <source>
        <dbReference type="EMBL" id="QJA60512.1"/>
    </source>
</evidence>
<gene>
    <name evidence="1" type="ORF">MM415B01106_0019</name>
</gene>
<dbReference type="EMBL" id="MT141411">
    <property type="protein sequence ID" value="QJA60512.1"/>
    <property type="molecule type" value="Genomic_DNA"/>
</dbReference>
<proteinExistence type="predicted"/>
<name>A0A6M3IVC5_9ZZZZ</name>
<reference evidence="1" key="1">
    <citation type="submission" date="2020-03" db="EMBL/GenBank/DDBJ databases">
        <title>The deep terrestrial virosphere.</title>
        <authorList>
            <person name="Holmfeldt K."/>
            <person name="Nilsson E."/>
            <person name="Simone D."/>
            <person name="Lopez-Fernandez M."/>
            <person name="Wu X."/>
            <person name="de Brujin I."/>
            <person name="Lundin D."/>
            <person name="Andersson A."/>
            <person name="Bertilsson S."/>
            <person name="Dopson M."/>
        </authorList>
    </citation>
    <scope>NUCLEOTIDE SEQUENCE</scope>
    <source>
        <strain evidence="1">MM415B01106</strain>
    </source>
</reference>
<organism evidence="1">
    <name type="scientific">viral metagenome</name>
    <dbReference type="NCBI Taxonomy" id="1070528"/>
    <lineage>
        <taxon>unclassified sequences</taxon>
        <taxon>metagenomes</taxon>
        <taxon>organismal metagenomes</taxon>
    </lineage>
</organism>
<accession>A0A6M3IVC5</accession>